<sequence>MFKSGLRLTVRFANRLPKRYFHKQSSLANVSSSIGKQQRQQQEQQQEQQRKRLKNLKIERWAFSIAGLSALGYGIWYFYWPHHTFPVSVAKILRKGLWAESNKEGFDYQKAVGFYINALEECQKLHMDPISDEYTGIELKMAEMYEKLNMFEEANGIYLELLYRFYDALNSPGRVPEERRPDLIRRDLRILIKSLEISKDLNIGKRNLLAHLLLAQEEILSRSPELKEFFERRKEKVKSMFQGKVLNASDFKTFVNEDNIKLNDEGYMILDLQKNSSAWEPFKEEFFTARDLYTAYCLSAKDITAALSCKMTTVEWMVMADMPPGQILLSQANLGSLLYLQGEKFEAEIYQLEQRCEKDPAMKKEDIVIKTLRQLHKNRDTCLDMSKQCYDSVVQFAKRNNKLRFNVKDQLDPSVSQAIALSTYGMGVLNLHQGVLAKAEKLLKDSIALAKETDFSELLKEAENELQKTTTLKNKKQSEQT</sequence>
<keyword evidence="1" id="KW-1133">Transmembrane helix</keyword>
<keyword evidence="3" id="KW-1185">Reference proteome</keyword>
<protein>
    <submittedName>
        <fullName evidence="2">ZYBA0S03-06546g1_1</fullName>
    </submittedName>
</protein>
<organism evidence="2 3">
    <name type="scientific">Zygosaccharomyces bailii (strain CLIB 213 / ATCC 58445 / CBS 680 / BCRC 21525 / NBRC 1098 / NCYC 1416 / NRRL Y-2227)</name>
    <dbReference type="NCBI Taxonomy" id="1333698"/>
    <lineage>
        <taxon>Eukaryota</taxon>
        <taxon>Fungi</taxon>
        <taxon>Dikarya</taxon>
        <taxon>Ascomycota</taxon>
        <taxon>Saccharomycotina</taxon>
        <taxon>Saccharomycetes</taxon>
        <taxon>Saccharomycetales</taxon>
        <taxon>Saccharomycetaceae</taxon>
        <taxon>Zygosaccharomyces</taxon>
    </lineage>
</organism>
<feature type="transmembrane region" description="Helical" evidence="1">
    <location>
        <begin position="61"/>
        <end position="80"/>
    </location>
</feature>
<dbReference type="EMBL" id="HG316456">
    <property type="protein sequence ID" value="CDF88988.1"/>
    <property type="molecule type" value="Genomic_DNA"/>
</dbReference>
<evidence type="ECO:0000256" key="1">
    <source>
        <dbReference type="SAM" id="Phobius"/>
    </source>
</evidence>
<dbReference type="InterPro" id="IPR040201">
    <property type="entry name" value="Mrg3-like"/>
</dbReference>
<dbReference type="GO" id="GO:0051787">
    <property type="term" value="F:misfolded protein binding"/>
    <property type="evidence" value="ECO:0007669"/>
    <property type="project" value="TreeGrafter"/>
</dbReference>
<keyword evidence="1" id="KW-0472">Membrane</keyword>
<name>A0A8J2T845_ZYGB2</name>
<dbReference type="PANTHER" id="PTHR28142:SF1">
    <property type="entry name" value="MITOCHONDRIAL INNER MEMBRANE I-AAA PROTEASE SUPERCOMPLEX SUBUNIT MGR3-RELATED"/>
    <property type="match status" value="1"/>
</dbReference>
<evidence type="ECO:0000313" key="2">
    <source>
        <dbReference type="EMBL" id="CDF88988.1"/>
    </source>
</evidence>
<dbReference type="OrthoDB" id="10050400at2759"/>
<dbReference type="GO" id="GO:0006515">
    <property type="term" value="P:protein quality control for misfolded or incompletely synthesized proteins"/>
    <property type="evidence" value="ECO:0007669"/>
    <property type="project" value="TreeGrafter"/>
</dbReference>
<keyword evidence="1" id="KW-0812">Transmembrane</keyword>
<gene>
    <name evidence="2" type="ORF">BN860_06546g</name>
</gene>
<evidence type="ECO:0000313" key="3">
    <source>
        <dbReference type="Proteomes" id="UP000019375"/>
    </source>
</evidence>
<dbReference type="GO" id="GO:0031942">
    <property type="term" value="C:i-AAA complex"/>
    <property type="evidence" value="ECO:0007669"/>
    <property type="project" value="TreeGrafter"/>
</dbReference>
<dbReference type="CDD" id="cd24145">
    <property type="entry name" value="Mgr3-like"/>
    <property type="match status" value="1"/>
</dbReference>
<accession>A0A8J2T845</accession>
<dbReference type="AlphaFoldDB" id="A0A8J2T845"/>
<dbReference type="PANTHER" id="PTHR28142">
    <property type="entry name" value="MITOCHONDRIAL INNER MEMBRANE I-AAA PROTEASE SUPERCOMPLEX SUBUNIT MGR3-RELATED"/>
    <property type="match status" value="1"/>
</dbReference>
<dbReference type="Proteomes" id="UP000019375">
    <property type="component" value="Unassembled WGS sequence"/>
</dbReference>
<proteinExistence type="predicted"/>
<reference evidence="3" key="1">
    <citation type="journal article" date="2013" name="Genome Announc.">
        <title>Genome sequence of the food spoilage yeast Zygosaccharomyces bailii CLIB 213(T).</title>
        <authorList>
            <person name="Galeote V."/>
            <person name="Bigey F."/>
            <person name="Devillers H."/>
            <person name="Neuveglise C."/>
            <person name="Dequin S."/>
        </authorList>
    </citation>
    <scope>NUCLEOTIDE SEQUENCE [LARGE SCALE GENOMIC DNA]</scope>
    <source>
        <strain evidence="3">CLIB 213 / ATCC 58445 / CBS 680 / CCRC 21525 / NBRC 1098 / NCYC 1416 / NRRL Y-2227</strain>
    </source>
</reference>